<gene>
    <name evidence="1" type="ORF">Amon01_000106200</name>
</gene>
<dbReference type="Proteomes" id="UP001165063">
    <property type="component" value="Unassembled WGS sequence"/>
</dbReference>
<proteinExistence type="predicted"/>
<dbReference type="SUPFAM" id="SSF48452">
    <property type="entry name" value="TPR-like"/>
    <property type="match status" value="1"/>
</dbReference>
<dbReference type="CDD" id="cd24142">
    <property type="entry name" value="ACL4-like"/>
    <property type="match status" value="1"/>
</dbReference>
<evidence type="ECO:0000313" key="1">
    <source>
        <dbReference type="EMBL" id="GMG20218.1"/>
    </source>
</evidence>
<reference evidence="1" key="1">
    <citation type="submission" date="2023-04" db="EMBL/GenBank/DDBJ databases">
        <title>Ambrosiozyma monospora NBRC 1965.</title>
        <authorList>
            <person name="Ichikawa N."/>
            <person name="Sato H."/>
            <person name="Tonouchi N."/>
        </authorList>
    </citation>
    <scope>NUCLEOTIDE SEQUENCE</scope>
    <source>
        <strain evidence="1">NBRC 1965</strain>
    </source>
</reference>
<dbReference type="OrthoDB" id="1914839at2759"/>
<accession>A0A9W6YTM2</accession>
<dbReference type="InterPro" id="IPR011990">
    <property type="entry name" value="TPR-like_helical_dom_sf"/>
</dbReference>
<comment type="caution">
    <text evidence="1">The sequence shown here is derived from an EMBL/GenBank/DDBJ whole genome shotgun (WGS) entry which is preliminary data.</text>
</comment>
<protein>
    <submittedName>
        <fullName evidence="1">Unnamed protein product</fullName>
    </submittedName>
</protein>
<evidence type="ECO:0000313" key="2">
    <source>
        <dbReference type="Proteomes" id="UP001165063"/>
    </source>
</evidence>
<dbReference type="EMBL" id="BSXU01000314">
    <property type="protein sequence ID" value="GMG20218.1"/>
    <property type="molecule type" value="Genomic_DNA"/>
</dbReference>
<dbReference type="Gene3D" id="1.25.40.10">
    <property type="entry name" value="Tetratricopeptide repeat domain"/>
    <property type="match status" value="2"/>
</dbReference>
<keyword evidence="2" id="KW-1185">Reference proteome</keyword>
<name>A0A9W6YTM2_AMBMO</name>
<dbReference type="AlphaFoldDB" id="A0A9W6YTM2"/>
<sequence length="437" mass="48200">MTIDEELGSLIAQSTELISNSQPEDAVTLLKQQFSKYETNPIYLQSLGESLLESGDMENAYDILQQGCKLDPLALKGVEKFLYLGQIIGGSDGVQLLSIGVARLSKQLKQADSNFNGIELPGSIVEAVESFAKATNTSTEQDEGNDETLQLLAKAYPTLETIRVYLLKRINETIFAMIEIWMTDLCMEQQAETECEQLIQLSLQLDPTNGETWSLLASIRISQQRFKDAQDAVCKSWEFLSSKKSKLEDASAGQLNNSGSAADADEETITEIQADYVDLDQPLTTLAKYAIELGQFELAITISSSIQDINENSIESYYLEGFANYLNAIRIQEGLMLDNLEGCLELARDFENHHLQKIATSGDGVEDESVGYVNDARVALSNGYKLLQVDDVAEQTDDGVKSAIESLLNQVGGFLLKEKDVSGLDESNWETEIAMDD</sequence>
<organism evidence="1 2">
    <name type="scientific">Ambrosiozyma monospora</name>
    <name type="common">Yeast</name>
    <name type="synonym">Endomycopsis monosporus</name>
    <dbReference type="NCBI Taxonomy" id="43982"/>
    <lineage>
        <taxon>Eukaryota</taxon>
        <taxon>Fungi</taxon>
        <taxon>Dikarya</taxon>
        <taxon>Ascomycota</taxon>
        <taxon>Saccharomycotina</taxon>
        <taxon>Pichiomycetes</taxon>
        <taxon>Pichiales</taxon>
        <taxon>Pichiaceae</taxon>
        <taxon>Ambrosiozyma</taxon>
    </lineage>
</organism>